<keyword evidence="8" id="KW-0883">Thioether bond</keyword>
<dbReference type="PROSITE" id="PS00365">
    <property type="entry name" value="NIR_SIR"/>
    <property type="match status" value="1"/>
</dbReference>
<proteinExistence type="inferred from homology"/>
<dbReference type="Gene3D" id="3.30.413.10">
    <property type="entry name" value="Sulfite Reductase Hemoprotein, domain 1"/>
    <property type="match status" value="2"/>
</dbReference>
<comment type="cofactor">
    <cofactor evidence="1">
        <name>[4Fe-4S] cluster</name>
        <dbReference type="ChEBI" id="CHEBI:49883"/>
    </cofactor>
</comment>
<evidence type="ECO:0000256" key="9">
    <source>
        <dbReference type="ARBA" id="ARBA00023002"/>
    </source>
</evidence>
<keyword evidence="6" id="KW-0349">Heme</keyword>
<dbReference type="SUPFAM" id="SSF55124">
    <property type="entry name" value="Nitrite/Sulfite reductase N-terminal domain-like"/>
    <property type="match status" value="2"/>
</dbReference>
<evidence type="ECO:0000256" key="1">
    <source>
        <dbReference type="ARBA" id="ARBA00001966"/>
    </source>
</evidence>
<dbReference type="InterPro" id="IPR036136">
    <property type="entry name" value="Nit/Sulf_reduc_fer-like_dom_sf"/>
</dbReference>
<dbReference type="GO" id="GO:0020037">
    <property type="term" value="F:heme binding"/>
    <property type="evidence" value="ECO:0007669"/>
    <property type="project" value="InterPro"/>
</dbReference>
<comment type="similarity">
    <text evidence="3">Belongs to the nitrite and sulfite reductase 4Fe-4S domain family.</text>
</comment>
<evidence type="ECO:0000313" key="17">
    <source>
        <dbReference type="Proteomes" id="UP000590811"/>
    </source>
</evidence>
<comment type="function">
    <text evidence="2">Catalyzes the reduction of sulfite to sulfide, a step in the biosynthesis of sulfur-containing amino acids and cofactors.</text>
</comment>
<organism evidence="16 17">
    <name type="scientific">Terracoccus luteus</name>
    <dbReference type="NCBI Taxonomy" id="53356"/>
    <lineage>
        <taxon>Bacteria</taxon>
        <taxon>Bacillati</taxon>
        <taxon>Actinomycetota</taxon>
        <taxon>Actinomycetes</taxon>
        <taxon>Micrococcales</taxon>
        <taxon>Intrasporangiaceae</taxon>
        <taxon>Terracoccus</taxon>
    </lineage>
</organism>
<dbReference type="PANTHER" id="PTHR32439">
    <property type="entry name" value="FERREDOXIN--NITRITE REDUCTASE, CHLOROPLASTIC"/>
    <property type="match status" value="1"/>
</dbReference>
<dbReference type="GO" id="GO:0050311">
    <property type="term" value="F:sulfite reductase (ferredoxin) activity"/>
    <property type="evidence" value="ECO:0007669"/>
    <property type="project" value="UniProtKB-EC"/>
</dbReference>
<feature type="domain" description="Nitrite/sulphite reductase 4Fe-4S" evidence="14">
    <location>
        <begin position="173"/>
        <end position="327"/>
    </location>
</feature>
<dbReference type="EMBL" id="JACHVT010000005">
    <property type="protein sequence ID" value="MBB2987334.1"/>
    <property type="molecule type" value="Genomic_DNA"/>
</dbReference>
<feature type="compositionally biased region" description="Low complexity" evidence="13">
    <location>
        <begin position="10"/>
        <end position="20"/>
    </location>
</feature>
<dbReference type="AlphaFoldDB" id="A0A839PX83"/>
<reference evidence="16 17" key="1">
    <citation type="submission" date="2020-08" db="EMBL/GenBank/DDBJ databases">
        <title>Genomic Encyclopedia of Type Strains, Phase IV (KMG-V): Genome sequencing to study the core and pangenomes of soil and plant-associated prokaryotes.</title>
        <authorList>
            <person name="Whitman W."/>
        </authorList>
    </citation>
    <scope>NUCLEOTIDE SEQUENCE [LARGE SCALE GENOMIC DNA]</scope>
    <source>
        <strain evidence="16 17">B3ACCR2</strain>
    </source>
</reference>
<feature type="domain" description="Nitrite/Sulfite reductase ferredoxin-like" evidence="15">
    <location>
        <begin position="349"/>
        <end position="413"/>
    </location>
</feature>
<evidence type="ECO:0000256" key="4">
    <source>
        <dbReference type="ARBA" id="ARBA00012353"/>
    </source>
</evidence>
<dbReference type="InterPro" id="IPR005117">
    <property type="entry name" value="NiRdtase/SiRdtase_haem-b_fer"/>
</dbReference>
<comment type="catalytic activity">
    <reaction evidence="12">
        <text>hydrogen sulfide + 6 oxidized [2Fe-2S]-[ferredoxin] + 3 H2O = sulfite + 6 reduced [2Fe-2S]-[ferredoxin] + 7 H(+)</text>
        <dbReference type="Rhea" id="RHEA:23132"/>
        <dbReference type="Rhea" id="RHEA-COMP:10000"/>
        <dbReference type="Rhea" id="RHEA-COMP:10001"/>
        <dbReference type="ChEBI" id="CHEBI:15377"/>
        <dbReference type="ChEBI" id="CHEBI:15378"/>
        <dbReference type="ChEBI" id="CHEBI:17359"/>
        <dbReference type="ChEBI" id="CHEBI:29919"/>
        <dbReference type="ChEBI" id="CHEBI:33737"/>
        <dbReference type="ChEBI" id="CHEBI:33738"/>
        <dbReference type="EC" id="1.8.7.1"/>
    </reaction>
</comment>
<dbReference type="GO" id="GO:0046872">
    <property type="term" value="F:metal ion binding"/>
    <property type="evidence" value="ECO:0007669"/>
    <property type="project" value="UniProtKB-KW"/>
</dbReference>
<keyword evidence="7" id="KW-0479">Metal-binding</keyword>
<protein>
    <recommendedName>
        <fullName evidence="4">assimilatory sulfite reductase (ferredoxin)</fullName>
        <ecNumber evidence="4">1.8.7.1</ecNumber>
    </recommendedName>
</protein>
<evidence type="ECO:0000256" key="2">
    <source>
        <dbReference type="ARBA" id="ARBA00003247"/>
    </source>
</evidence>
<accession>A0A839PX83</accession>
<feature type="domain" description="Nitrite/sulphite reductase 4Fe-4S" evidence="14">
    <location>
        <begin position="425"/>
        <end position="550"/>
    </location>
</feature>
<sequence length="572" mass="62629">MTVTDHSAADARPATRPPRAGRSNGQWKVDGTTPLNGNEEWKQQDGGLNVRERIEQVYSREGFASIPPQDLSGRFRWWGLYTQRKPGIDGGRTAQLDDTELSDEYFMLRVRLDGGALTLEQLRTVAELSRDFARGTADISDRQNIQYHWIRVEDVPEIWRRLEAVGLQTTEACGDTPRVILGSPLAGIAKDEILDPTPVIDEILQRYVGDPELANLPRKFKSAITGHPSLDVVHEINDISLVGVRHPELGAGYDLWVGGGLSTSPRLAERLGVFVAPDEAAEVWLGVISIFRDYGYRRLRNKARLKFLLAEWGPKRFREVLETEYLGRALPDGPPPAPPTGPGDHVGVHEQKDGRFYVGAAPTVGRISADVLLGLADLLEAAGSQRVRLTPHQKLVVLDVAADRVEALAAGLETLGLTTDPSPFRRNTMACTGIEFCKLAIVETKATAATAIRELEQRLADVAPQLDTPITLNVNGCPNSCARIQVADIGLKGQLVTIDGEQTPGFQVHLGGGLASVDRDEAGLGRTVRGLKVTADDLPDYVERVVRTFLSQRESGESFSTWTRRADEGALQ</sequence>
<dbReference type="PANTHER" id="PTHR32439:SF0">
    <property type="entry name" value="FERREDOXIN--NITRITE REDUCTASE, CHLOROPLASTIC"/>
    <property type="match status" value="1"/>
</dbReference>
<evidence type="ECO:0000256" key="3">
    <source>
        <dbReference type="ARBA" id="ARBA00010429"/>
    </source>
</evidence>
<evidence type="ECO:0000256" key="12">
    <source>
        <dbReference type="ARBA" id="ARBA00049518"/>
    </source>
</evidence>
<dbReference type="Proteomes" id="UP000590811">
    <property type="component" value="Unassembled WGS sequence"/>
</dbReference>
<evidence type="ECO:0000259" key="15">
    <source>
        <dbReference type="Pfam" id="PF03460"/>
    </source>
</evidence>
<keyword evidence="11" id="KW-0411">Iron-sulfur</keyword>
<comment type="caution">
    <text evidence="16">The sequence shown here is derived from an EMBL/GenBank/DDBJ whole genome shotgun (WGS) entry which is preliminary data.</text>
</comment>
<dbReference type="InterPro" id="IPR045854">
    <property type="entry name" value="NO2/SO3_Rdtase_4Fe4S_sf"/>
</dbReference>
<dbReference type="PRINTS" id="PR00397">
    <property type="entry name" value="SIROHAEM"/>
</dbReference>
<dbReference type="Pfam" id="PF01077">
    <property type="entry name" value="NIR_SIR"/>
    <property type="match status" value="2"/>
</dbReference>
<keyword evidence="5" id="KW-0004">4Fe-4S</keyword>
<dbReference type="InterPro" id="IPR006067">
    <property type="entry name" value="NO2/SO3_Rdtase_4Fe4S_dom"/>
</dbReference>
<evidence type="ECO:0000259" key="14">
    <source>
        <dbReference type="Pfam" id="PF01077"/>
    </source>
</evidence>
<evidence type="ECO:0000256" key="11">
    <source>
        <dbReference type="ARBA" id="ARBA00023014"/>
    </source>
</evidence>
<evidence type="ECO:0000256" key="6">
    <source>
        <dbReference type="ARBA" id="ARBA00022617"/>
    </source>
</evidence>
<dbReference type="GO" id="GO:0051539">
    <property type="term" value="F:4 iron, 4 sulfur cluster binding"/>
    <property type="evidence" value="ECO:0007669"/>
    <property type="project" value="UniProtKB-KW"/>
</dbReference>
<dbReference type="Pfam" id="PF03460">
    <property type="entry name" value="NIR_SIR_ferr"/>
    <property type="match status" value="2"/>
</dbReference>
<keyword evidence="10" id="KW-0408">Iron</keyword>
<evidence type="ECO:0000313" key="16">
    <source>
        <dbReference type="EMBL" id="MBB2987334.1"/>
    </source>
</evidence>
<dbReference type="SUPFAM" id="SSF56014">
    <property type="entry name" value="Nitrite and sulphite reductase 4Fe-4S domain-like"/>
    <property type="match status" value="2"/>
</dbReference>
<evidence type="ECO:0000256" key="7">
    <source>
        <dbReference type="ARBA" id="ARBA00022723"/>
    </source>
</evidence>
<feature type="domain" description="Nitrite/Sulfite reductase ferredoxin-like" evidence="15">
    <location>
        <begin position="103"/>
        <end position="165"/>
    </location>
</feature>
<evidence type="ECO:0000256" key="10">
    <source>
        <dbReference type="ARBA" id="ARBA00023004"/>
    </source>
</evidence>
<gene>
    <name evidence="16" type="ORF">FHW14_002517</name>
</gene>
<dbReference type="InterPro" id="IPR051329">
    <property type="entry name" value="NIR_SIR_4Fe-4S"/>
</dbReference>
<name>A0A839PX83_9MICO</name>
<dbReference type="EC" id="1.8.7.1" evidence="4"/>
<dbReference type="RefSeq" id="WP_184510524.1">
    <property type="nucleotide sequence ID" value="NZ_JACHVT010000005.1"/>
</dbReference>
<dbReference type="Gene3D" id="3.90.480.20">
    <property type="match status" value="1"/>
</dbReference>
<evidence type="ECO:0000256" key="8">
    <source>
        <dbReference type="ARBA" id="ARBA00022784"/>
    </source>
</evidence>
<dbReference type="InterPro" id="IPR006066">
    <property type="entry name" value="NO2/SO3_Rdtase_FeS/sirohaem_BS"/>
</dbReference>
<keyword evidence="9 16" id="KW-0560">Oxidoreductase</keyword>
<evidence type="ECO:0000256" key="5">
    <source>
        <dbReference type="ARBA" id="ARBA00022485"/>
    </source>
</evidence>
<feature type="region of interest" description="Disordered" evidence="13">
    <location>
        <begin position="1"/>
        <end position="46"/>
    </location>
</feature>
<dbReference type="FunFam" id="3.30.413.10:FF:000009">
    <property type="entry name" value="Sulfite reductase [ferredoxin]"/>
    <property type="match status" value="1"/>
</dbReference>
<evidence type="ECO:0000256" key="13">
    <source>
        <dbReference type="SAM" id="MobiDB-lite"/>
    </source>
</evidence>